<evidence type="ECO:0000313" key="1">
    <source>
        <dbReference type="EMBL" id="SUZ87847.1"/>
    </source>
</evidence>
<dbReference type="EMBL" id="UINC01001742">
    <property type="protein sequence ID" value="SUZ87847.1"/>
    <property type="molecule type" value="Genomic_DNA"/>
</dbReference>
<reference evidence="1" key="1">
    <citation type="submission" date="2018-05" db="EMBL/GenBank/DDBJ databases">
        <authorList>
            <person name="Lanie J.A."/>
            <person name="Ng W.-L."/>
            <person name="Kazmierczak K.M."/>
            <person name="Andrzejewski T.M."/>
            <person name="Davidsen T.M."/>
            <person name="Wayne K.J."/>
            <person name="Tettelin H."/>
            <person name="Glass J.I."/>
            <person name="Rusch D."/>
            <person name="Podicherti R."/>
            <person name="Tsui H.-C.T."/>
            <person name="Winkler M.E."/>
        </authorList>
    </citation>
    <scope>NUCLEOTIDE SEQUENCE</scope>
</reference>
<dbReference type="InterPro" id="IPR051397">
    <property type="entry name" value="Zn-ADH-like_protein"/>
</dbReference>
<dbReference type="PANTHER" id="PTHR43677">
    <property type="entry name" value="SHORT-CHAIN DEHYDROGENASE/REDUCTASE"/>
    <property type="match status" value="1"/>
</dbReference>
<dbReference type="GO" id="GO:0016491">
    <property type="term" value="F:oxidoreductase activity"/>
    <property type="evidence" value="ECO:0007669"/>
    <property type="project" value="TreeGrafter"/>
</dbReference>
<proteinExistence type="predicted"/>
<dbReference type="Gene3D" id="3.40.50.720">
    <property type="entry name" value="NAD(P)-binding Rossmann-like Domain"/>
    <property type="match status" value="1"/>
</dbReference>
<gene>
    <name evidence="1" type="ORF">METZ01_LOCUS40701</name>
</gene>
<evidence type="ECO:0008006" key="2">
    <source>
        <dbReference type="Google" id="ProtNLM"/>
    </source>
</evidence>
<dbReference type="SUPFAM" id="SSF51735">
    <property type="entry name" value="NAD(P)-binding Rossmann-fold domains"/>
    <property type="match status" value="1"/>
</dbReference>
<dbReference type="Pfam" id="PF13602">
    <property type="entry name" value="ADH_zinc_N_2"/>
    <property type="match status" value="1"/>
</dbReference>
<organism evidence="1">
    <name type="scientific">marine metagenome</name>
    <dbReference type="NCBI Taxonomy" id="408172"/>
    <lineage>
        <taxon>unclassified sequences</taxon>
        <taxon>metagenomes</taxon>
        <taxon>ecological metagenomes</taxon>
    </lineage>
</organism>
<dbReference type="InterPro" id="IPR036291">
    <property type="entry name" value="NAD(P)-bd_dom_sf"/>
</dbReference>
<sequence>MRSINWKGRYLVIGFAAGEIPKIPLNLALLKGCEIVGVFWGAFTGHEPKQNMNNIIEIGKMISSKKLNPFISKKLPMKSARDAIKMIGERKVLGKVVLINE</sequence>
<name>A0A381RDB2_9ZZZZ</name>
<protein>
    <recommendedName>
        <fullName evidence="2">Alcohol dehydrogenase-like C-terminal domain-containing protein</fullName>
    </recommendedName>
</protein>
<dbReference type="AlphaFoldDB" id="A0A381RDB2"/>
<dbReference type="Gene3D" id="3.90.180.10">
    <property type="entry name" value="Medium-chain alcohol dehydrogenases, catalytic domain"/>
    <property type="match status" value="1"/>
</dbReference>
<dbReference type="PANTHER" id="PTHR43677:SF4">
    <property type="entry name" value="QUINONE OXIDOREDUCTASE-LIKE PROTEIN 2"/>
    <property type="match status" value="1"/>
</dbReference>
<accession>A0A381RDB2</accession>